<keyword evidence="9" id="KW-0479">Metal-binding</keyword>
<dbReference type="GO" id="GO:0004411">
    <property type="term" value="F:homogentisate 1,2-dioxygenase activity"/>
    <property type="evidence" value="ECO:0007669"/>
    <property type="project" value="UniProtKB-EC"/>
</dbReference>
<evidence type="ECO:0000313" key="12">
    <source>
        <dbReference type="WBParaSite" id="PDA_v2.g2341.t1"/>
    </source>
</evidence>
<protein>
    <recommendedName>
        <fullName evidence="5">Homogentisate 1,2-dioxygenase</fullName>
        <ecNumber evidence="4">1.13.11.5</ecNumber>
    </recommendedName>
    <alternativeName>
        <fullName evidence="6">Homogentisate oxygenase</fullName>
    </alternativeName>
    <alternativeName>
        <fullName evidence="7">Homogentisic acid oxidase</fullName>
    </alternativeName>
    <alternativeName>
        <fullName evidence="8">Homogentisicase</fullName>
    </alternativeName>
</protein>
<evidence type="ECO:0000256" key="6">
    <source>
        <dbReference type="ARBA" id="ARBA00030235"/>
    </source>
</evidence>
<dbReference type="EC" id="1.13.11.5" evidence="4"/>
<dbReference type="InterPro" id="IPR014710">
    <property type="entry name" value="RmlC-like_jellyroll"/>
</dbReference>
<dbReference type="PANTHER" id="PTHR11056:SF0">
    <property type="entry name" value="HOMOGENTISATE 1,2-DIOXYGENASE"/>
    <property type="match status" value="1"/>
</dbReference>
<feature type="domain" description="Homogentisate 1,2-dioxygenase C-terminal" evidence="10">
    <location>
        <begin position="1"/>
        <end position="62"/>
    </location>
</feature>
<name>A0A914PX71_9BILA</name>
<dbReference type="GO" id="GO:0006570">
    <property type="term" value="P:tyrosine metabolic process"/>
    <property type="evidence" value="ECO:0007669"/>
    <property type="project" value="InterPro"/>
</dbReference>
<keyword evidence="11" id="KW-1185">Reference proteome</keyword>
<reference evidence="12" key="1">
    <citation type="submission" date="2022-11" db="UniProtKB">
        <authorList>
            <consortium name="WormBaseParasite"/>
        </authorList>
    </citation>
    <scope>IDENTIFICATION</scope>
</reference>
<feature type="binding site" evidence="9">
    <location>
        <position position="29"/>
    </location>
    <ligand>
        <name>homogentisate</name>
        <dbReference type="ChEBI" id="CHEBI:16169"/>
    </ligand>
</feature>
<dbReference type="SUPFAM" id="SSF51182">
    <property type="entry name" value="RmlC-like cupins"/>
    <property type="match status" value="1"/>
</dbReference>
<sequence length="82" mass="9176">MGLIIGSYEAKEGGFRPGGASLHSMMTPHGPDFGCFEKASNDDLKPQRVADGTMVCKFLLNTISFQELLKKRRRNDMFLRLP</sequence>
<dbReference type="Proteomes" id="UP000887578">
    <property type="component" value="Unplaced"/>
</dbReference>
<dbReference type="GO" id="GO:0006559">
    <property type="term" value="P:L-phenylalanine catabolic process"/>
    <property type="evidence" value="ECO:0007669"/>
    <property type="project" value="InterPro"/>
</dbReference>
<dbReference type="GO" id="GO:0046872">
    <property type="term" value="F:metal ion binding"/>
    <property type="evidence" value="ECO:0007669"/>
    <property type="project" value="UniProtKB-KW"/>
</dbReference>
<comment type="pathway">
    <text evidence="2">Amino-acid degradation; L-phenylalanine degradation; acetoacetate and fumarate from L-phenylalanine: step 4/6.</text>
</comment>
<keyword evidence="9" id="KW-0408">Iron</keyword>
<proteinExistence type="inferred from homology"/>
<dbReference type="InterPro" id="IPR011051">
    <property type="entry name" value="RmlC_Cupin_sf"/>
</dbReference>
<comment type="similarity">
    <text evidence="3">Belongs to the homogentisate dioxygenase family.</text>
</comment>
<dbReference type="GO" id="GO:0005737">
    <property type="term" value="C:cytoplasm"/>
    <property type="evidence" value="ECO:0007669"/>
    <property type="project" value="TreeGrafter"/>
</dbReference>
<evidence type="ECO:0000256" key="8">
    <source>
        <dbReference type="ARBA" id="ARBA00033225"/>
    </source>
</evidence>
<dbReference type="Gene3D" id="2.60.120.10">
    <property type="entry name" value="Jelly Rolls"/>
    <property type="match status" value="1"/>
</dbReference>
<evidence type="ECO:0000313" key="11">
    <source>
        <dbReference type="Proteomes" id="UP000887578"/>
    </source>
</evidence>
<evidence type="ECO:0000259" key="10">
    <source>
        <dbReference type="Pfam" id="PF04209"/>
    </source>
</evidence>
<dbReference type="PANTHER" id="PTHR11056">
    <property type="entry name" value="HOMOGENTISATE 1,2-DIOXYGENASE"/>
    <property type="match status" value="1"/>
</dbReference>
<evidence type="ECO:0000256" key="5">
    <source>
        <dbReference type="ARBA" id="ARBA00018757"/>
    </source>
</evidence>
<dbReference type="AlphaFoldDB" id="A0A914PX71"/>
<evidence type="ECO:0000256" key="9">
    <source>
        <dbReference type="PIRSR" id="PIRSR605708-2"/>
    </source>
</evidence>
<feature type="binding site" evidence="9">
    <location>
        <position position="8"/>
    </location>
    <ligand>
        <name>homogentisate</name>
        <dbReference type="ChEBI" id="CHEBI:16169"/>
    </ligand>
</feature>
<dbReference type="Pfam" id="PF04209">
    <property type="entry name" value="HgmA_C"/>
    <property type="match status" value="1"/>
</dbReference>
<evidence type="ECO:0000256" key="4">
    <source>
        <dbReference type="ARBA" id="ARBA00013127"/>
    </source>
</evidence>
<dbReference type="InterPro" id="IPR005708">
    <property type="entry name" value="Homogentis_dOase"/>
</dbReference>
<organism evidence="11 12">
    <name type="scientific">Panagrolaimus davidi</name>
    <dbReference type="NCBI Taxonomy" id="227884"/>
    <lineage>
        <taxon>Eukaryota</taxon>
        <taxon>Metazoa</taxon>
        <taxon>Ecdysozoa</taxon>
        <taxon>Nematoda</taxon>
        <taxon>Chromadorea</taxon>
        <taxon>Rhabditida</taxon>
        <taxon>Tylenchina</taxon>
        <taxon>Panagrolaimomorpha</taxon>
        <taxon>Panagrolaimoidea</taxon>
        <taxon>Panagrolaimidae</taxon>
        <taxon>Panagrolaimus</taxon>
    </lineage>
</organism>
<feature type="binding site" evidence="9">
    <location>
        <position position="29"/>
    </location>
    <ligand>
        <name>Fe cation</name>
        <dbReference type="ChEBI" id="CHEBI:24875"/>
    </ligand>
</feature>
<dbReference type="InterPro" id="IPR046451">
    <property type="entry name" value="HgmA_C"/>
</dbReference>
<evidence type="ECO:0000256" key="3">
    <source>
        <dbReference type="ARBA" id="ARBA00007757"/>
    </source>
</evidence>
<evidence type="ECO:0000256" key="2">
    <source>
        <dbReference type="ARBA" id="ARBA00004704"/>
    </source>
</evidence>
<accession>A0A914PX71</accession>
<dbReference type="WBParaSite" id="PDA_v2.g2341.t1">
    <property type="protein sequence ID" value="PDA_v2.g2341.t1"/>
    <property type="gene ID" value="PDA_v2.g2341"/>
</dbReference>
<evidence type="ECO:0000256" key="7">
    <source>
        <dbReference type="ARBA" id="ARBA00030437"/>
    </source>
</evidence>
<comment type="cofactor">
    <cofactor evidence="1 9">
        <name>Fe cation</name>
        <dbReference type="ChEBI" id="CHEBI:24875"/>
    </cofactor>
</comment>
<evidence type="ECO:0000256" key="1">
    <source>
        <dbReference type="ARBA" id="ARBA00001962"/>
    </source>
</evidence>